<keyword evidence="6 8" id="KW-0862">Zinc</keyword>
<dbReference type="GO" id="GO:0002100">
    <property type="term" value="P:tRNA wobble adenosine to inosine editing"/>
    <property type="evidence" value="ECO:0007669"/>
    <property type="project" value="UniProtKB-UniRule"/>
</dbReference>
<evidence type="ECO:0000256" key="5">
    <source>
        <dbReference type="ARBA" id="ARBA00022801"/>
    </source>
</evidence>
<dbReference type="Gene3D" id="3.40.140.10">
    <property type="entry name" value="Cytidine Deaminase, domain 2"/>
    <property type="match status" value="1"/>
</dbReference>
<dbReference type="InterPro" id="IPR016192">
    <property type="entry name" value="APOBEC/CMP_deaminase_Zn-bd"/>
</dbReference>
<dbReference type="PROSITE" id="PS00903">
    <property type="entry name" value="CYT_DCMP_DEAMINASES_1"/>
    <property type="match status" value="1"/>
</dbReference>
<dbReference type="PANTHER" id="PTHR11079">
    <property type="entry name" value="CYTOSINE DEAMINASE FAMILY MEMBER"/>
    <property type="match status" value="1"/>
</dbReference>
<dbReference type="GO" id="GO:0052717">
    <property type="term" value="F:tRNA-specific adenosine-34 deaminase activity"/>
    <property type="evidence" value="ECO:0007669"/>
    <property type="project" value="UniProtKB-UniRule"/>
</dbReference>
<feature type="binding site" evidence="8">
    <location>
        <position position="91"/>
    </location>
    <ligand>
        <name>Zn(2+)</name>
        <dbReference type="ChEBI" id="CHEBI:29105"/>
        <note>catalytic</note>
    </ligand>
</feature>
<dbReference type="InterPro" id="IPR002125">
    <property type="entry name" value="CMP_dCMP_dom"/>
</dbReference>
<gene>
    <name evidence="8 10" type="primary">tadA</name>
    <name evidence="10" type="ORF">QJ521_08800</name>
</gene>
<evidence type="ECO:0000259" key="9">
    <source>
        <dbReference type="PROSITE" id="PS51747"/>
    </source>
</evidence>
<dbReference type="InterPro" id="IPR028883">
    <property type="entry name" value="tRNA_aden_deaminase"/>
</dbReference>
<evidence type="ECO:0000256" key="1">
    <source>
        <dbReference type="ARBA" id="ARBA00010669"/>
    </source>
</evidence>
<evidence type="ECO:0000313" key="11">
    <source>
        <dbReference type="Proteomes" id="UP001431532"/>
    </source>
</evidence>
<evidence type="ECO:0000256" key="2">
    <source>
        <dbReference type="ARBA" id="ARBA00011738"/>
    </source>
</evidence>
<name>A0AAW6UBY6_9MOLU</name>
<comment type="similarity">
    <text evidence="1">Belongs to the cytidine and deoxycytidylate deaminase family. ADAT2 subfamily.</text>
</comment>
<dbReference type="FunFam" id="3.40.140.10:FF:000005">
    <property type="entry name" value="tRNA-specific adenosine deaminase"/>
    <property type="match status" value="1"/>
</dbReference>
<dbReference type="Proteomes" id="UP001431532">
    <property type="component" value="Unassembled WGS sequence"/>
</dbReference>
<feature type="active site" description="Proton donor" evidence="8">
    <location>
        <position position="60"/>
    </location>
</feature>
<comment type="caution">
    <text evidence="10">The sequence shown here is derived from an EMBL/GenBank/DDBJ whole genome shotgun (WGS) entry which is preliminary data.</text>
</comment>
<dbReference type="EC" id="3.5.4.33" evidence="8"/>
<keyword evidence="5 8" id="KW-0378">Hydrolase</keyword>
<dbReference type="InterPro" id="IPR016193">
    <property type="entry name" value="Cytidine_deaminase-like"/>
</dbReference>
<protein>
    <recommendedName>
        <fullName evidence="8">tRNA-specific adenosine deaminase</fullName>
        <ecNumber evidence="8">3.5.4.33</ecNumber>
    </recommendedName>
</protein>
<comment type="subunit">
    <text evidence="2 8">Homodimer.</text>
</comment>
<dbReference type="HAMAP" id="MF_00972">
    <property type="entry name" value="tRNA_aden_deaminase"/>
    <property type="match status" value="1"/>
</dbReference>
<dbReference type="GO" id="GO:0008270">
    <property type="term" value="F:zinc ion binding"/>
    <property type="evidence" value="ECO:0007669"/>
    <property type="project" value="UniProtKB-UniRule"/>
</dbReference>
<evidence type="ECO:0000256" key="7">
    <source>
        <dbReference type="ARBA" id="ARBA00048045"/>
    </source>
</evidence>
<proteinExistence type="inferred from homology"/>
<dbReference type="SUPFAM" id="SSF53927">
    <property type="entry name" value="Cytidine deaminase-like"/>
    <property type="match status" value="1"/>
</dbReference>
<evidence type="ECO:0000256" key="6">
    <source>
        <dbReference type="ARBA" id="ARBA00022833"/>
    </source>
</evidence>
<keyword evidence="3 8" id="KW-0819">tRNA processing</keyword>
<comment type="function">
    <text evidence="8">Catalyzes the deamination of adenosine to inosine at the wobble position 34 of tRNA(Arg2).</text>
</comment>
<evidence type="ECO:0000256" key="3">
    <source>
        <dbReference type="ARBA" id="ARBA00022694"/>
    </source>
</evidence>
<reference evidence="10" key="1">
    <citation type="submission" date="2023-05" db="EMBL/GenBank/DDBJ databases">
        <title>Mariniplasma microaerophilum sp. nov., a novel anaerobic mollicute isolated from terrestrial mud volcano, Taman Peninsula, Russia.</title>
        <authorList>
            <person name="Khomyakova M.A."/>
            <person name="Merkel A.Y."/>
            <person name="Slobodkin A.I."/>
        </authorList>
    </citation>
    <scope>NUCLEOTIDE SEQUENCE</scope>
    <source>
        <strain evidence="10">M4Ah</strain>
    </source>
</reference>
<comment type="cofactor">
    <cofactor evidence="8">
        <name>Zn(2+)</name>
        <dbReference type="ChEBI" id="CHEBI:29105"/>
    </cofactor>
    <text evidence="8">Binds 1 zinc ion per subunit.</text>
</comment>
<feature type="domain" description="CMP/dCMP-type deaminase" evidence="9">
    <location>
        <begin position="7"/>
        <end position="117"/>
    </location>
</feature>
<feature type="binding site" evidence="8">
    <location>
        <position position="58"/>
    </location>
    <ligand>
        <name>Zn(2+)</name>
        <dbReference type="ChEBI" id="CHEBI:29105"/>
        <note>catalytic</note>
    </ligand>
</feature>
<dbReference type="EMBL" id="JASCXW010000043">
    <property type="protein sequence ID" value="MDI6453663.1"/>
    <property type="molecule type" value="Genomic_DNA"/>
</dbReference>
<dbReference type="InterPro" id="IPR058535">
    <property type="entry name" value="MafB19-deam"/>
</dbReference>
<dbReference type="CDD" id="cd01285">
    <property type="entry name" value="nucleoside_deaminase"/>
    <property type="match status" value="1"/>
</dbReference>
<organism evidence="10 11">
    <name type="scientific">Peloplasma aerotolerans</name>
    <dbReference type="NCBI Taxonomy" id="3044389"/>
    <lineage>
        <taxon>Bacteria</taxon>
        <taxon>Bacillati</taxon>
        <taxon>Mycoplasmatota</taxon>
        <taxon>Mollicutes</taxon>
        <taxon>Acholeplasmatales</taxon>
        <taxon>Acholeplasmataceae</taxon>
        <taxon>Peloplasma</taxon>
    </lineage>
</organism>
<dbReference type="RefSeq" id="WP_282840105.1">
    <property type="nucleotide sequence ID" value="NZ_JASCXW010000043.1"/>
</dbReference>
<dbReference type="NCBIfam" id="NF008113">
    <property type="entry name" value="PRK10860.1"/>
    <property type="match status" value="1"/>
</dbReference>
<comment type="catalytic activity">
    <reaction evidence="7 8">
        <text>adenosine(34) in tRNA + H2O + H(+) = inosine(34) in tRNA + NH4(+)</text>
        <dbReference type="Rhea" id="RHEA:43168"/>
        <dbReference type="Rhea" id="RHEA-COMP:10373"/>
        <dbReference type="Rhea" id="RHEA-COMP:10374"/>
        <dbReference type="ChEBI" id="CHEBI:15377"/>
        <dbReference type="ChEBI" id="CHEBI:15378"/>
        <dbReference type="ChEBI" id="CHEBI:28938"/>
        <dbReference type="ChEBI" id="CHEBI:74411"/>
        <dbReference type="ChEBI" id="CHEBI:82852"/>
        <dbReference type="EC" id="3.5.4.33"/>
    </reaction>
</comment>
<evidence type="ECO:0000256" key="4">
    <source>
        <dbReference type="ARBA" id="ARBA00022723"/>
    </source>
</evidence>
<feature type="binding site" evidence="8">
    <location>
        <position position="88"/>
    </location>
    <ligand>
        <name>Zn(2+)</name>
        <dbReference type="ChEBI" id="CHEBI:29105"/>
        <note>catalytic</note>
    </ligand>
</feature>
<sequence length="157" mass="18069">MKSQENQKKLKYMNAALREAKKAENENEVPVGAVVVFEDKIIARAYNKREQKQEFHSHAEFLAMMKAAKKLGTWRLEDCDVYVTLEPCPMCAGAMIQSRIKNLYYAADDPKSGVAKSIIQIFDLPFNHKIHIESGIMADESQELLENFFKRLRKSKN</sequence>
<accession>A0AAW6UBY6</accession>
<evidence type="ECO:0000256" key="8">
    <source>
        <dbReference type="HAMAP-Rule" id="MF_00972"/>
    </source>
</evidence>
<dbReference type="PANTHER" id="PTHR11079:SF202">
    <property type="entry name" value="TRNA-SPECIFIC ADENOSINE DEAMINASE"/>
    <property type="match status" value="1"/>
</dbReference>
<evidence type="ECO:0000313" key="10">
    <source>
        <dbReference type="EMBL" id="MDI6453663.1"/>
    </source>
</evidence>
<dbReference type="AlphaFoldDB" id="A0AAW6UBY6"/>
<keyword evidence="11" id="KW-1185">Reference proteome</keyword>
<dbReference type="Pfam" id="PF14437">
    <property type="entry name" value="MafB19-deam"/>
    <property type="match status" value="1"/>
</dbReference>
<keyword evidence="4 8" id="KW-0479">Metal-binding</keyword>
<dbReference type="PROSITE" id="PS51747">
    <property type="entry name" value="CYT_DCMP_DEAMINASES_2"/>
    <property type="match status" value="1"/>
</dbReference>